<dbReference type="WBParaSite" id="maker-unitig_9511-snap-gene-0.2-mRNA-1">
    <property type="protein sequence ID" value="maker-unitig_9511-snap-gene-0.2-mRNA-1"/>
    <property type="gene ID" value="maker-unitig_9511-snap-gene-0.2"/>
</dbReference>
<dbReference type="Proteomes" id="UP000095280">
    <property type="component" value="Unplaced"/>
</dbReference>
<proteinExistence type="predicted"/>
<reference evidence="3" key="1">
    <citation type="submission" date="2016-11" db="UniProtKB">
        <authorList>
            <consortium name="WormBaseParasite"/>
        </authorList>
    </citation>
    <scope>IDENTIFICATION</scope>
</reference>
<feature type="region of interest" description="Disordered" evidence="1">
    <location>
        <begin position="1"/>
        <end position="86"/>
    </location>
</feature>
<evidence type="ECO:0000313" key="2">
    <source>
        <dbReference type="Proteomes" id="UP000095280"/>
    </source>
</evidence>
<name>A0A1I8FTD8_9PLAT</name>
<sequence>AAAGALQRPTDDGRSLERALGVRPRARARRRSMMLMGGGGGGGGGGGRRRGGGGTTAARRLTSGPMLDLTHIVPPPPPRRVNEPEKSDCHLEAALGRPGKLTQLSHSLQHVDGGTSGNAINCCYSCFC</sequence>
<evidence type="ECO:0000313" key="3">
    <source>
        <dbReference type="WBParaSite" id="maker-unitig_9511-snap-gene-0.2-mRNA-1"/>
    </source>
</evidence>
<feature type="compositionally biased region" description="Gly residues" evidence="1">
    <location>
        <begin position="36"/>
        <end position="46"/>
    </location>
</feature>
<protein>
    <submittedName>
        <fullName evidence="3">Os02g0607100 protein</fullName>
    </submittedName>
</protein>
<accession>A0A1I8FTD8</accession>
<dbReference type="AlphaFoldDB" id="A0A1I8FTD8"/>
<keyword evidence="2" id="KW-1185">Reference proteome</keyword>
<organism evidence="2 3">
    <name type="scientific">Macrostomum lignano</name>
    <dbReference type="NCBI Taxonomy" id="282301"/>
    <lineage>
        <taxon>Eukaryota</taxon>
        <taxon>Metazoa</taxon>
        <taxon>Spiralia</taxon>
        <taxon>Lophotrochozoa</taxon>
        <taxon>Platyhelminthes</taxon>
        <taxon>Rhabditophora</taxon>
        <taxon>Macrostomorpha</taxon>
        <taxon>Macrostomida</taxon>
        <taxon>Macrostomidae</taxon>
        <taxon>Macrostomum</taxon>
    </lineage>
</organism>
<evidence type="ECO:0000256" key="1">
    <source>
        <dbReference type="SAM" id="MobiDB-lite"/>
    </source>
</evidence>